<dbReference type="Gene3D" id="3.40.630.30">
    <property type="match status" value="1"/>
</dbReference>
<accession>A0A939HK62</accession>
<dbReference type="PANTHER" id="PTHR41368:SF1">
    <property type="entry name" value="PROTEIN YGHO"/>
    <property type="match status" value="1"/>
</dbReference>
<sequence length="387" mass="43112">MASPTQITVAPVSGFRQLSLFIKLPRILYDGLPGYVAPLDMEERDLLSPKRAHFFDHGFACYFLAWRNGVPIGRISAQIDALVLKQDGPRTGFFGALDTAEPACVAPLMEAAQAWLKARRIERIRGPWTLNSNGQSGLMIEGQREMPMIGTPWQPPTLGPAVEAAGYGRAVDLLSYSMETGPSAERANQLPGNLRERLGNITMRGLRMDHIAEDAEILRDIYNDAWADTWGNVPLTQRDVDGLLKSLKPILRSEQYVLAEVNGEPAAIALVVPNMFDVEGDLGGAPTPLGWLKLGKRILQHDFRSARVVLLGVRKKYLATALRAVLPVLIIDELMRRGHVLPYRTIELGWVLETHEGLRKLIERISPTPYKRHRMYEKNLELSAPTS</sequence>
<proteinExistence type="predicted"/>
<dbReference type="PANTHER" id="PTHR41368">
    <property type="entry name" value="PROTEIN YGHO"/>
    <property type="match status" value="1"/>
</dbReference>
<dbReference type="InterPro" id="IPR016181">
    <property type="entry name" value="Acyl_CoA_acyltransferase"/>
</dbReference>
<dbReference type="SUPFAM" id="SSF55729">
    <property type="entry name" value="Acyl-CoA N-acyltransferases (Nat)"/>
    <property type="match status" value="1"/>
</dbReference>
<evidence type="ECO:0000313" key="2">
    <source>
        <dbReference type="Proteomes" id="UP000664073"/>
    </source>
</evidence>
<dbReference type="EMBL" id="JAFVMH010000001">
    <property type="protein sequence ID" value="MBO1324240.1"/>
    <property type="molecule type" value="Genomic_DNA"/>
</dbReference>
<dbReference type="InterPro" id="IPR039968">
    <property type="entry name" value="BcerS-like"/>
</dbReference>
<organism evidence="1 2">
    <name type="scientific">Acetobacter garciniae</name>
    <dbReference type="NCBI Taxonomy" id="2817435"/>
    <lineage>
        <taxon>Bacteria</taxon>
        <taxon>Pseudomonadati</taxon>
        <taxon>Pseudomonadota</taxon>
        <taxon>Alphaproteobacteria</taxon>
        <taxon>Acetobacterales</taxon>
        <taxon>Acetobacteraceae</taxon>
        <taxon>Acetobacter</taxon>
    </lineage>
</organism>
<comment type="caution">
    <text evidence="1">The sequence shown here is derived from an EMBL/GenBank/DDBJ whole genome shotgun (WGS) entry which is preliminary data.</text>
</comment>
<dbReference type="AlphaFoldDB" id="A0A939HK62"/>
<protein>
    <recommendedName>
        <fullName evidence="3">N-acetyltransferase domain-containing protein</fullName>
    </recommendedName>
</protein>
<dbReference type="RefSeq" id="WP_207844879.1">
    <property type="nucleotide sequence ID" value="NZ_JAFVMH010000001.1"/>
</dbReference>
<name>A0A939HK62_9PROT</name>
<keyword evidence="2" id="KW-1185">Reference proteome</keyword>
<evidence type="ECO:0000313" key="1">
    <source>
        <dbReference type="EMBL" id="MBO1324240.1"/>
    </source>
</evidence>
<gene>
    <name evidence="1" type="ORF">J2D77_03580</name>
</gene>
<evidence type="ECO:0008006" key="3">
    <source>
        <dbReference type="Google" id="ProtNLM"/>
    </source>
</evidence>
<dbReference type="Proteomes" id="UP000664073">
    <property type="component" value="Unassembled WGS sequence"/>
</dbReference>
<reference evidence="1" key="1">
    <citation type="submission" date="2021-03" db="EMBL/GenBank/DDBJ databases">
        <title>The complete genome sequence of Acetobacter sp. TBRC 12339.</title>
        <authorList>
            <person name="Charoenyingcharoen P."/>
            <person name="Yukphan P."/>
        </authorList>
    </citation>
    <scope>NUCLEOTIDE SEQUENCE</scope>
    <source>
        <strain evidence="1">TBRC 12339</strain>
    </source>
</reference>